<proteinExistence type="predicted"/>
<dbReference type="RefSeq" id="WP_173658053.1">
    <property type="nucleotide sequence ID" value="NZ_JAOUSE010000058.1"/>
</dbReference>
<protein>
    <submittedName>
        <fullName evidence="1">ASCH domain-containing protein</fullName>
    </submittedName>
</protein>
<accession>A0ABT2WJA5</accession>
<dbReference type="SUPFAM" id="SSF88697">
    <property type="entry name" value="PUA domain-like"/>
    <property type="match status" value="1"/>
</dbReference>
<evidence type="ECO:0000313" key="2">
    <source>
        <dbReference type="Proteomes" id="UP001208656"/>
    </source>
</evidence>
<comment type="caution">
    <text evidence="1">The sequence shown here is derived from an EMBL/GenBank/DDBJ whole genome shotgun (WGS) entry which is preliminary data.</text>
</comment>
<reference evidence="1 2" key="1">
    <citation type="submission" date="2022-10" db="EMBL/GenBank/DDBJ databases">
        <title>Description of Fervidibacillus gen. nov. in the family Fervidibacillaceae fam. nov. with two species, Fervidibacillus albus sp. nov., and Fervidibacillus halotolerans sp. nov., isolated from tidal flat sediments.</title>
        <authorList>
            <person name="Kwon K.K."/>
            <person name="Yang S.-H."/>
        </authorList>
    </citation>
    <scope>NUCLEOTIDE SEQUENCE [LARGE SCALE GENOMIC DNA]</scope>
    <source>
        <strain evidence="1 2">DSM 23332</strain>
    </source>
</reference>
<evidence type="ECO:0000313" key="1">
    <source>
        <dbReference type="EMBL" id="MCU9595526.1"/>
    </source>
</evidence>
<gene>
    <name evidence="1" type="ORF">OEV82_13865</name>
</gene>
<dbReference type="InterPro" id="IPR015947">
    <property type="entry name" value="PUA-like_sf"/>
</dbReference>
<organism evidence="1 2">
    <name type="scientific">Pallidibacillus thermolactis</name>
    <dbReference type="NCBI Taxonomy" id="251051"/>
    <lineage>
        <taxon>Bacteria</taxon>
        <taxon>Bacillati</taxon>
        <taxon>Bacillota</taxon>
        <taxon>Bacilli</taxon>
        <taxon>Bacillales</taxon>
        <taxon>Bacillaceae</taxon>
        <taxon>Pallidibacillus</taxon>
    </lineage>
</organism>
<dbReference type="EMBL" id="JAOUSE010000058">
    <property type="protein sequence ID" value="MCU9595526.1"/>
    <property type="molecule type" value="Genomic_DNA"/>
</dbReference>
<sequence length="113" mass="12989">MVNQHAPSEKENIERLITIPEDIKKVISGKKSATRRMKRFADVGEVMILEGQKFVIEKVYQQALGDITDEDAKKEGYESFESYKESILSIHPGMPWIPTLKVWVHEFSPIEKA</sequence>
<dbReference type="Proteomes" id="UP001208656">
    <property type="component" value="Unassembled WGS sequence"/>
</dbReference>
<name>A0ABT2WJA5_9BACI</name>
<keyword evidence="2" id="KW-1185">Reference proteome</keyword>